<dbReference type="InterPro" id="IPR039537">
    <property type="entry name" value="Retrotran_Ty1/copia-like"/>
</dbReference>
<dbReference type="InterPro" id="IPR025724">
    <property type="entry name" value="GAG-pre-integrase_dom"/>
</dbReference>
<comment type="caution">
    <text evidence="4">The sequence shown here is derived from an EMBL/GenBank/DDBJ whole genome shotgun (WGS) entry which is preliminary data.</text>
</comment>
<dbReference type="InterPro" id="IPR036397">
    <property type="entry name" value="RNaseH_sf"/>
</dbReference>
<proteinExistence type="predicted"/>
<dbReference type="EMBL" id="BKCJ010003014">
    <property type="protein sequence ID" value="GEU52429.1"/>
    <property type="molecule type" value="Genomic_DNA"/>
</dbReference>
<dbReference type="Pfam" id="PF13976">
    <property type="entry name" value="gag_pre-integrs"/>
    <property type="match status" value="1"/>
</dbReference>
<feature type="compositionally biased region" description="Low complexity" evidence="2">
    <location>
        <begin position="926"/>
        <end position="939"/>
    </location>
</feature>
<dbReference type="PROSITE" id="PS50994">
    <property type="entry name" value="INTEGRASE"/>
    <property type="match status" value="1"/>
</dbReference>
<dbReference type="GO" id="GO:0015074">
    <property type="term" value="P:DNA integration"/>
    <property type="evidence" value="ECO:0007669"/>
    <property type="project" value="InterPro"/>
</dbReference>
<keyword evidence="1" id="KW-0175">Coiled coil</keyword>
<gene>
    <name evidence="4" type="ORF">Tci_024407</name>
</gene>
<dbReference type="Gene3D" id="3.30.420.10">
    <property type="entry name" value="Ribonuclease H-like superfamily/Ribonuclease H"/>
    <property type="match status" value="1"/>
</dbReference>
<name>A0A6L2KU06_TANCI</name>
<dbReference type="AlphaFoldDB" id="A0A6L2KU06"/>
<feature type="domain" description="Integrase catalytic" evidence="3">
    <location>
        <begin position="430"/>
        <end position="592"/>
    </location>
</feature>
<feature type="coiled-coil region" evidence="1">
    <location>
        <begin position="955"/>
        <end position="996"/>
    </location>
</feature>
<dbReference type="SUPFAM" id="SSF53098">
    <property type="entry name" value="Ribonuclease H-like"/>
    <property type="match status" value="1"/>
</dbReference>
<dbReference type="InterPro" id="IPR001584">
    <property type="entry name" value="Integrase_cat-core"/>
</dbReference>
<reference evidence="4" key="1">
    <citation type="journal article" date="2019" name="Sci. Rep.">
        <title>Draft genome of Tanacetum cinerariifolium, the natural source of mosquito coil.</title>
        <authorList>
            <person name="Yamashiro T."/>
            <person name="Shiraishi A."/>
            <person name="Satake H."/>
            <person name="Nakayama K."/>
        </authorList>
    </citation>
    <scope>NUCLEOTIDE SEQUENCE</scope>
</reference>
<protein>
    <submittedName>
        <fullName evidence="4">Ribonuclease H-like domain-containing protein</fullName>
    </submittedName>
</protein>
<feature type="region of interest" description="Disordered" evidence="2">
    <location>
        <begin position="917"/>
        <end position="944"/>
    </location>
</feature>
<dbReference type="InterPro" id="IPR012337">
    <property type="entry name" value="RNaseH-like_sf"/>
</dbReference>
<evidence type="ECO:0000256" key="2">
    <source>
        <dbReference type="SAM" id="MobiDB-lite"/>
    </source>
</evidence>
<dbReference type="GO" id="GO:0003676">
    <property type="term" value="F:nucleic acid binding"/>
    <property type="evidence" value="ECO:0007669"/>
    <property type="project" value="InterPro"/>
</dbReference>
<evidence type="ECO:0000259" key="3">
    <source>
        <dbReference type="PROSITE" id="PS50994"/>
    </source>
</evidence>
<evidence type="ECO:0000313" key="4">
    <source>
        <dbReference type="EMBL" id="GEU52429.1"/>
    </source>
</evidence>
<accession>A0A6L2KU06</accession>
<organism evidence="4">
    <name type="scientific">Tanacetum cinerariifolium</name>
    <name type="common">Dalmatian daisy</name>
    <name type="synonym">Chrysanthemum cinerariifolium</name>
    <dbReference type="NCBI Taxonomy" id="118510"/>
    <lineage>
        <taxon>Eukaryota</taxon>
        <taxon>Viridiplantae</taxon>
        <taxon>Streptophyta</taxon>
        <taxon>Embryophyta</taxon>
        <taxon>Tracheophyta</taxon>
        <taxon>Spermatophyta</taxon>
        <taxon>Magnoliopsida</taxon>
        <taxon>eudicotyledons</taxon>
        <taxon>Gunneridae</taxon>
        <taxon>Pentapetalae</taxon>
        <taxon>asterids</taxon>
        <taxon>campanulids</taxon>
        <taxon>Asterales</taxon>
        <taxon>Asteraceae</taxon>
        <taxon>Asteroideae</taxon>
        <taxon>Anthemideae</taxon>
        <taxon>Anthemidinae</taxon>
        <taxon>Tanacetum</taxon>
    </lineage>
</organism>
<evidence type="ECO:0000256" key="1">
    <source>
        <dbReference type="SAM" id="Coils"/>
    </source>
</evidence>
<dbReference type="PANTHER" id="PTHR42648:SF32">
    <property type="entry name" value="RIBONUCLEASE H-LIKE DOMAIN, GAG-PRE-INTEGRASE DOMAIN PROTEIN-RELATED"/>
    <property type="match status" value="1"/>
</dbReference>
<dbReference type="PANTHER" id="PTHR42648">
    <property type="entry name" value="TRANSPOSASE, PUTATIVE-RELATED"/>
    <property type="match status" value="1"/>
</dbReference>
<sequence>MSTQEYIRKVIEDVGEDDDFTRATWLSVLDYVNADGGIVMGSFGDEVILNSDLSPLKKTIDGVEQTYPLTTAEEKLAKKNELKARETLSMDDLYNNLKIYEAKVMGSSSTSQNTQNAAFVSSNNTGSTNDAIKTAHGVSAANSKDKASTLPNINCMSDVVIYSIFASQSNSSQLDNEDLKQIDLDDLEEMELKWQMEMLTMRARRFLQKTGRNLGVKRTDTIGFDKTKAKCYNCHRRGAYKAGLEFVEARLDVYKKNEAIFEEDIKVNDKNKTSEGYHVVPPPYTGNFMPPKPDLIFTDMDEYVASESVSSMLVVAINEAKTSESKLKTISEPIIKDWVSNSDDEDDIKEIHSKSYRRKELVIVDALGTLLETCPIFLSIKRLMVDMLPLEETQRRVSQMYDKKNSVLFIDTECIVLSLDFKLLDESQVLLKVPRKNNMYSVDLKNVVPSEGLACLFAKATLDESNLWHRRLGHINFKTMNKLVRGNLVRGFPSKIFENDHTCVACQKGKQHKASCRTKTREFSVAKTPQQNGVAERKNKTLIEAARTMLADSKLPTTFWAEAVNTACYVQNRVLVIKPYNKTPYELFLGKKLALSFMRPFGYPVTILNTLDHLGKFDGKADEGLFVGYSTNSKAYRDPAKEGNKKDQEKDLRDQEEALRKQFEQEFRRLFSQGEAANTNSTNRFNTVSSPVNADANDNSTYKMFTPVSVVGSSYVNLGGSIHDTRIFSGAYGDEVEGAMADFNNLKITTVISPILTTRIHKDYPKEQIIRDPLSAPQTRRMTKTSQEQVMIDVKSAFLYGTIKEEMYVCQPPGFEDPDFPDKVYKKFDLSSVKTTSTQIETNKALLKDEEATDVDVYLCRSMTGSLIYLTASRSDIMLVVCACARFHVTPKVSHLHAMKRIFRYLKGISSLLYSRRKQRKETKVPSPSSEIPNEESVPTTSNDLLLSGEDRMQLNELMILYTNLQKLVRDLEKAKTAQAKEIASLKNRVKKLEQKRKPRTLGLKRLRKGRMNEEDMFRVNDLDGNEVVVDVSTSEKVEQSVKVVKKEVSTADPVTTASKVVTTTGIEVTTIATTPISKDELTLAQALIKIKAAKPKAITTASTIVIAAGTRPKGKRDCHARAI</sequence>